<feature type="compositionally biased region" description="Polar residues" evidence="2">
    <location>
        <begin position="541"/>
        <end position="562"/>
    </location>
</feature>
<accession>A0A8H7ALH1</accession>
<evidence type="ECO:0000256" key="1">
    <source>
        <dbReference type="PROSITE-ProRule" id="PRU00042"/>
    </source>
</evidence>
<feature type="region of interest" description="Disordered" evidence="2">
    <location>
        <begin position="580"/>
        <end position="604"/>
    </location>
</feature>
<dbReference type="InterPro" id="IPR013087">
    <property type="entry name" value="Znf_C2H2_type"/>
</dbReference>
<dbReference type="Pfam" id="PF26082">
    <property type="entry name" value="zf-C2H2_AcuF"/>
    <property type="match status" value="1"/>
</dbReference>
<name>A0A8H7ALH1_9EURO</name>
<dbReference type="InterPro" id="IPR058925">
    <property type="entry name" value="zf-C2H2_AcuF"/>
</dbReference>
<feature type="domain" description="C2H2-type" evidence="3">
    <location>
        <begin position="693"/>
        <end position="715"/>
    </location>
</feature>
<keyword evidence="5" id="KW-1185">Reference proteome</keyword>
<dbReference type="PROSITE" id="PS50157">
    <property type="entry name" value="ZINC_FINGER_C2H2_2"/>
    <property type="match status" value="2"/>
</dbReference>
<sequence length="715" mass="79902">MNSTLRGDSSVSTDYTLTWIARNEHRQPTTDPDHSRNPHIGFASNFLEACQKLLANIWTCCRLDQTRTALQQRRIRDNLSRLVLWSDSLDHGQLDVCVENSAEVHDCVLEILLKIGTALVKGVYTIEAVRLTLPNEAITTPLQAVAEYLDKANSILDIAAEDIETSDTDSGSLESDSSVAHTEMKFHKDLHNCMICLADLNPLLEETIEVDLSGRRQEDRARATTFHVTDAARPFVLQVHDKFRNAQTSLVERLGEANWQRYTRIRKHISDQAQYQDHAEPKSFFRSMSEFHDSGLGSSEHALSQAAASVASHSSFRSTLTENHHGRPRVPSMPDEAVSGKPFNCFICGRILIAIKNRIDWKMHVYLDLQPYICTFAGCRDMLVTFPTRALWSEHELQQHRAKEHYKCSDCGQELSSRDLFVRHLEVNHHLLMNNKQQAAVLSAARYSVSPSWAAQQCPLCLQQGWLSRRQFATHVARHMEEIALASLPRDDEDDGDCSAVDENDLAHSSPRTDDASSVQLARASDIPIQDENNRAHPSPSKYNDTGSVQAETASQNSSTNLKSEHSAMTVFQNISTTPLTKTGDVSRCYGEHNPEADIPSVPELSGLSYASSQTVGASAAASAPPATSPPRRSKRREVRKGPRRDASGDEASEARKCPYCDRTFSGAVRDQKSNLKRHIVHKHPHLGQAAPYVCSKCGYRFVRSDYLSTHKKKC</sequence>
<dbReference type="GO" id="GO:0008270">
    <property type="term" value="F:zinc ion binding"/>
    <property type="evidence" value="ECO:0007669"/>
    <property type="project" value="UniProtKB-KW"/>
</dbReference>
<evidence type="ECO:0000313" key="5">
    <source>
        <dbReference type="Proteomes" id="UP000606974"/>
    </source>
</evidence>
<evidence type="ECO:0000259" key="3">
    <source>
        <dbReference type="PROSITE" id="PS50157"/>
    </source>
</evidence>
<comment type="caution">
    <text evidence="4">The sequence shown here is derived from an EMBL/GenBank/DDBJ whole genome shotgun (WGS) entry which is preliminary data.</text>
</comment>
<protein>
    <recommendedName>
        <fullName evidence="3">C2H2-type domain-containing protein</fullName>
    </recommendedName>
</protein>
<keyword evidence="1" id="KW-0863">Zinc-finger</keyword>
<evidence type="ECO:0000256" key="2">
    <source>
        <dbReference type="SAM" id="MobiDB-lite"/>
    </source>
</evidence>
<dbReference type="Gene3D" id="3.30.160.60">
    <property type="entry name" value="Classic Zinc Finger"/>
    <property type="match status" value="1"/>
</dbReference>
<feature type="region of interest" description="Disordered" evidence="2">
    <location>
        <begin position="616"/>
        <end position="653"/>
    </location>
</feature>
<organism evidence="4 5">
    <name type="scientific">Endocarpon pusillum</name>
    <dbReference type="NCBI Taxonomy" id="364733"/>
    <lineage>
        <taxon>Eukaryota</taxon>
        <taxon>Fungi</taxon>
        <taxon>Dikarya</taxon>
        <taxon>Ascomycota</taxon>
        <taxon>Pezizomycotina</taxon>
        <taxon>Eurotiomycetes</taxon>
        <taxon>Chaetothyriomycetidae</taxon>
        <taxon>Verrucariales</taxon>
        <taxon>Verrucariaceae</taxon>
        <taxon>Endocarpon</taxon>
    </lineage>
</organism>
<evidence type="ECO:0000313" key="4">
    <source>
        <dbReference type="EMBL" id="KAF7509266.1"/>
    </source>
</evidence>
<dbReference type="PANTHER" id="PTHR35391:SF7">
    <property type="entry name" value="C2H2-TYPE DOMAIN-CONTAINING PROTEIN"/>
    <property type="match status" value="1"/>
</dbReference>
<feature type="region of interest" description="Disordered" evidence="2">
    <location>
        <begin position="487"/>
        <end position="566"/>
    </location>
</feature>
<dbReference type="AlphaFoldDB" id="A0A8H7ALH1"/>
<dbReference type="PANTHER" id="PTHR35391">
    <property type="entry name" value="C2H2-TYPE DOMAIN-CONTAINING PROTEIN-RELATED"/>
    <property type="match status" value="1"/>
</dbReference>
<dbReference type="OrthoDB" id="6133115at2759"/>
<keyword evidence="1" id="KW-0479">Metal-binding</keyword>
<dbReference type="SMART" id="SM00355">
    <property type="entry name" value="ZnF_C2H2"/>
    <property type="match status" value="5"/>
</dbReference>
<feature type="domain" description="C2H2-type" evidence="3">
    <location>
        <begin position="406"/>
        <end position="429"/>
    </location>
</feature>
<keyword evidence="1" id="KW-0862">Zinc</keyword>
<proteinExistence type="predicted"/>
<dbReference type="InterPro" id="IPR036236">
    <property type="entry name" value="Znf_C2H2_sf"/>
</dbReference>
<feature type="compositionally biased region" description="Basic and acidic residues" evidence="2">
    <location>
        <begin position="640"/>
        <end position="653"/>
    </location>
</feature>
<feature type="compositionally biased region" description="Acidic residues" evidence="2">
    <location>
        <begin position="491"/>
        <end position="504"/>
    </location>
</feature>
<gene>
    <name evidence="4" type="ORF">GJ744_008160</name>
</gene>
<dbReference type="EMBL" id="JAACFV010000043">
    <property type="protein sequence ID" value="KAF7509266.1"/>
    <property type="molecule type" value="Genomic_DNA"/>
</dbReference>
<dbReference type="SUPFAM" id="SSF57667">
    <property type="entry name" value="beta-beta-alpha zinc fingers"/>
    <property type="match status" value="1"/>
</dbReference>
<dbReference type="Proteomes" id="UP000606974">
    <property type="component" value="Unassembled WGS sequence"/>
</dbReference>
<reference evidence="4" key="1">
    <citation type="submission" date="2020-02" db="EMBL/GenBank/DDBJ databases">
        <authorList>
            <person name="Palmer J.M."/>
        </authorList>
    </citation>
    <scope>NUCLEOTIDE SEQUENCE</scope>
    <source>
        <strain evidence="4">EPUS1.4</strain>
        <tissue evidence="4">Thallus</tissue>
    </source>
</reference>